<evidence type="ECO:0000256" key="2">
    <source>
        <dbReference type="ARBA" id="ARBA00022737"/>
    </source>
</evidence>
<dbReference type="InterPro" id="IPR011004">
    <property type="entry name" value="Trimer_LpxA-like_sf"/>
</dbReference>
<dbReference type="PROSITE" id="PS00101">
    <property type="entry name" value="HEXAPEP_TRANSFERASES"/>
    <property type="match status" value="1"/>
</dbReference>
<dbReference type="InterPro" id="IPR039369">
    <property type="entry name" value="LacA-like"/>
</dbReference>
<evidence type="ECO:0000256" key="3">
    <source>
        <dbReference type="RuleBase" id="RU367021"/>
    </source>
</evidence>
<dbReference type="EC" id="2.3.1.-" evidence="3"/>
<dbReference type="Gene3D" id="2.160.10.10">
    <property type="entry name" value="Hexapeptide repeat proteins"/>
    <property type="match status" value="1"/>
</dbReference>
<gene>
    <name evidence="4" type="ORF">FPR_02540</name>
</gene>
<dbReference type="EMBL" id="FP929046">
    <property type="protein sequence ID" value="CBL00699.1"/>
    <property type="molecule type" value="Genomic_DNA"/>
</dbReference>
<keyword evidence="1 3" id="KW-0808">Transferase</keyword>
<evidence type="ECO:0000313" key="4">
    <source>
        <dbReference type="EMBL" id="CBL00699.1"/>
    </source>
</evidence>
<dbReference type="PANTHER" id="PTHR43017:SF1">
    <property type="entry name" value="ACETYLTRANSFERASE YJL218W-RELATED"/>
    <property type="match status" value="1"/>
</dbReference>
<keyword evidence="2" id="KW-0677">Repeat</keyword>
<keyword evidence="3" id="KW-0012">Acyltransferase</keyword>
<dbReference type="Pfam" id="PF00132">
    <property type="entry name" value="Hexapep"/>
    <property type="match status" value="1"/>
</dbReference>
<reference evidence="4 5" key="2">
    <citation type="submission" date="2010-03" db="EMBL/GenBank/DDBJ databases">
        <authorList>
            <person name="Pajon A."/>
        </authorList>
    </citation>
    <scope>NUCLEOTIDE SEQUENCE [LARGE SCALE GENOMIC DNA]</scope>
    <source>
        <strain evidence="4 5">SL3/3</strain>
    </source>
</reference>
<comment type="similarity">
    <text evidence="3">Belongs to the transferase hexapeptide repeat family.</text>
</comment>
<evidence type="ECO:0000313" key="5">
    <source>
        <dbReference type="Proteomes" id="UP000007059"/>
    </source>
</evidence>
<dbReference type="eggNOG" id="COG0110">
    <property type="taxonomic scope" value="Bacteria"/>
</dbReference>
<dbReference type="SUPFAM" id="SSF51161">
    <property type="entry name" value="Trimeric LpxA-like enzymes"/>
    <property type="match status" value="1"/>
</dbReference>
<accession>D4K786</accession>
<dbReference type="HOGENOM" id="CLU_051638_7_5_9"/>
<dbReference type="AlphaFoldDB" id="D4K786"/>
<evidence type="ECO:0000256" key="1">
    <source>
        <dbReference type="ARBA" id="ARBA00022679"/>
    </source>
</evidence>
<name>D4K786_9FIRM</name>
<dbReference type="KEGG" id="fpa:FPR_02540"/>
<organism evidence="4 5">
    <name type="scientific">Faecalibacterium prausnitzii SL3/3</name>
    <dbReference type="NCBI Taxonomy" id="657322"/>
    <lineage>
        <taxon>Bacteria</taxon>
        <taxon>Bacillati</taxon>
        <taxon>Bacillota</taxon>
        <taxon>Clostridia</taxon>
        <taxon>Eubacteriales</taxon>
        <taxon>Oscillospiraceae</taxon>
        <taxon>Faecalibacterium</taxon>
    </lineage>
</organism>
<dbReference type="PANTHER" id="PTHR43017">
    <property type="entry name" value="GALACTOSIDE O-ACETYLTRANSFERASE"/>
    <property type="match status" value="1"/>
</dbReference>
<proteinExistence type="inferred from homology"/>
<dbReference type="InterPro" id="IPR018357">
    <property type="entry name" value="Hexapep_transf_CS"/>
</dbReference>
<sequence>MISFGDNVHVASNVNFVNHDITCMMFNYMDKEHHYKIRQGEITIGNNVFIGAGSRILYDVTIGDNVIIGAGSLVNKSIPSGTVAAGVPCKVIGSFEEYQRKMVKDEFK</sequence>
<dbReference type="Proteomes" id="UP000007059">
    <property type="component" value="Chromosome"/>
</dbReference>
<dbReference type="InterPro" id="IPR001451">
    <property type="entry name" value="Hexapep"/>
</dbReference>
<protein>
    <recommendedName>
        <fullName evidence="3">Acetyltransferase</fullName>
        <ecNumber evidence="3">2.3.1.-</ecNumber>
    </recommendedName>
</protein>
<dbReference type="GO" id="GO:0008870">
    <property type="term" value="F:galactoside O-acetyltransferase activity"/>
    <property type="evidence" value="ECO:0007669"/>
    <property type="project" value="TreeGrafter"/>
</dbReference>
<reference evidence="4 5" key="1">
    <citation type="submission" date="2010-03" db="EMBL/GenBank/DDBJ databases">
        <title>The genome sequence of Faecalibacterium prausnitzii SL3/3.</title>
        <authorList>
            <consortium name="metaHIT consortium -- http://www.metahit.eu/"/>
            <person name="Pajon A."/>
            <person name="Turner K."/>
            <person name="Parkhill J."/>
            <person name="Duncan S."/>
            <person name="Flint H."/>
        </authorList>
    </citation>
    <scope>NUCLEOTIDE SEQUENCE [LARGE SCALE GENOMIC DNA]</scope>
    <source>
        <strain evidence="4 5">SL3/3</strain>
    </source>
</reference>